<dbReference type="InterPro" id="IPR036895">
    <property type="entry name" value="Uracil-DNA_glycosylase-like_sf"/>
</dbReference>
<dbReference type="GO" id="GO:0004844">
    <property type="term" value="F:uracil DNA N-glycosylase activity"/>
    <property type="evidence" value="ECO:0007669"/>
    <property type="project" value="UniProtKB-EC"/>
</dbReference>
<organism evidence="13 14">
    <name type="scientific">Legionella adelaidensis</name>
    <dbReference type="NCBI Taxonomy" id="45056"/>
    <lineage>
        <taxon>Bacteria</taxon>
        <taxon>Pseudomonadati</taxon>
        <taxon>Pseudomonadota</taxon>
        <taxon>Gammaproteobacteria</taxon>
        <taxon>Legionellales</taxon>
        <taxon>Legionellaceae</taxon>
        <taxon>Legionella</taxon>
    </lineage>
</organism>
<evidence type="ECO:0000256" key="4">
    <source>
        <dbReference type="ARBA" id="ARBA00019403"/>
    </source>
</evidence>
<dbReference type="STRING" id="45056.Lade_0873"/>
<proteinExistence type="inferred from homology"/>
<keyword evidence="5" id="KW-0004">4Fe-4S</keyword>
<dbReference type="CDD" id="cd10030">
    <property type="entry name" value="UDG-F4_TTUDGA_SPO1dp_like"/>
    <property type="match status" value="1"/>
</dbReference>
<dbReference type="PANTHER" id="PTHR33693">
    <property type="entry name" value="TYPE-5 URACIL-DNA GLYCOSYLASE"/>
    <property type="match status" value="1"/>
</dbReference>
<dbReference type="InterPro" id="IPR005122">
    <property type="entry name" value="Uracil-DNA_glycosylase-like"/>
</dbReference>
<dbReference type="RefSeq" id="WP_058461910.1">
    <property type="nucleotide sequence ID" value="NZ_CAAAHS010000005.1"/>
</dbReference>
<accession>A0A0W0R5B0</accession>
<evidence type="ECO:0000313" key="14">
    <source>
        <dbReference type="Proteomes" id="UP000054859"/>
    </source>
</evidence>
<dbReference type="PANTHER" id="PTHR33693:SF1">
    <property type="entry name" value="TYPE-4 URACIL-DNA GLYCOSYLASE"/>
    <property type="match status" value="1"/>
</dbReference>
<dbReference type="Proteomes" id="UP000054859">
    <property type="component" value="Unassembled WGS sequence"/>
</dbReference>
<keyword evidence="11" id="KW-0234">DNA repair</keyword>
<dbReference type="Gene3D" id="3.40.470.10">
    <property type="entry name" value="Uracil-DNA glycosylase-like domain"/>
    <property type="match status" value="1"/>
</dbReference>
<dbReference type="SUPFAM" id="SSF52141">
    <property type="entry name" value="Uracil-DNA glycosylase-like"/>
    <property type="match status" value="1"/>
</dbReference>
<comment type="similarity">
    <text evidence="2">Belongs to the uracil-DNA glycosylase (UDG) superfamily. Type 4 (UDGa) family.</text>
</comment>
<evidence type="ECO:0000256" key="11">
    <source>
        <dbReference type="ARBA" id="ARBA00023204"/>
    </source>
</evidence>
<dbReference type="GO" id="GO:0006281">
    <property type="term" value="P:DNA repair"/>
    <property type="evidence" value="ECO:0007669"/>
    <property type="project" value="UniProtKB-KW"/>
</dbReference>
<dbReference type="NCBIfam" id="TIGR00758">
    <property type="entry name" value="UDG_fam4"/>
    <property type="match status" value="1"/>
</dbReference>
<protein>
    <recommendedName>
        <fullName evidence="4">Type-4 uracil-DNA glycosylase</fullName>
        <ecNumber evidence="3">3.2.2.27</ecNumber>
    </recommendedName>
</protein>
<keyword evidence="14" id="KW-1185">Reference proteome</keyword>
<dbReference type="OrthoDB" id="5290748at2"/>
<dbReference type="InterPro" id="IPR051536">
    <property type="entry name" value="UDG_Type-4/5"/>
</dbReference>
<keyword evidence="6" id="KW-0479">Metal-binding</keyword>
<comment type="catalytic activity">
    <reaction evidence="1">
        <text>Hydrolyzes single-stranded DNA or mismatched double-stranded DNA and polynucleotides, releasing free uracil.</text>
        <dbReference type="EC" id="3.2.2.27"/>
    </reaction>
</comment>
<reference evidence="13 14" key="1">
    <citation type="submission" date="2015-11" db="EMBL/GenBank/DDBJ databases">
        <title>Identification of large and diverse effector repertoires of 38 Legionella species.</title>
        <authorList>
            <person name="Burstein D."/>
            <person name="Amaro F."/>
            <person name="Zusman T."/>
            <person name="Lifshitz Z."/>
            <person name="Cohen O."/>
            <person name="Gilbert J.A."/>
            <person name="Pupko T."/>
            <person name="Shuman H.A."/>
            <person name="Segal G."/>
        </authorList>
    </citation>
    <scope>NUCLEOTIDE SEQUENCE [LARGE SCALE GENOMIC DNA]</scope>
    <source>
        <strain evidence="13 14">1762-AUS-E</strain>
    </source>
</reference>
<evidence type="ECO:0000259" key="12">
    <source>
        <dbReference type="SMART" id="SM00986"/>
    </source>
</evidence>
<name>A0A0W0R5B0_9GAMM</name>
<keyword evidence="10" id="KW-0411">Iron-sulfur</keyword>
<dbReference type="Pfam" id="PF03167">
    <property type="entry name" value="UDG"/>
    <property type="match status" value="1"/>
</dbReference>
<gene>
    <name evidence="13" type="ORF">Lade_0873</name>
</gene>
<feature type="domain" description="Uracil-DNA glycosylase-like" evidence="12">
    <location>
        <begin position="56"/>
        <end position="202"/>
    </location>
</feature>
<keyword evidence="7" id="KW-0227">DNA damage</keyword>
<evidence type="ECO:0000256" key="6">
    <source>
        <dbReference type="ARBA" id="ARBA00022723"/>
    </source>
</evidence>
<evidence type="ECO:0000256" key="2">
    <source>
        <dbReference type="ARBA" id="ARBA00006521"/>
    </source>
</evidence>
<evidence type="ECO:0000256" key="3">
    <source>
        <dbReference type="ARBA" id="ARBA00012030"/>
    </source>
</evidence>
<keyword evidence="8" id="KW-0378">Hydrolase</keyword>
<evidence type="ECO:0000256" key="9">
    <source>
        <dbReference type="ARBA" id="ARBA00023004"/>
    </source>
</evidence>
<evidence type="ECO:0000256" key="10">
    <source>
        <dbReference type="ARBA" id="ARBA00023014"/>
    </source>
</evidence>
<dbReference type="InterPro" id="IPR005273">
    <property type="entry name" value="Ura-DNA_glyco_family4"/>
</dbReference>
<evidence type="ECO:0000256" key="8">
    <source>
        <dbReference type="ARBA" id="ARBA00022801"/>
    </source>
</evidence>
<evidence type="ECO:0000256" key="5">
    <source>
        <dbReference type="ARBA" id="ARBA00022485"/>
    </source>
</evidence>
<sequence length="214" mass="24409">MNSSNENLKKYYLRQLGIQRWELRKRSEVNTLNLLSQKVASCTSCILHKTRTQTVFARGNPQAKVMVIGEAPGFHEDQQGLPFVGKAGGLLDKMLACIGLTQEDVYIANVIKCRPPNNRDPEKAEIEACSNYLAEQITLINPQCILAVGRFSGQFLIQQQMPMHKMRNQVFTYKEKPVLVTFHPAYLLRNPNDKKKAFQDLIRLKSLMSNEKKT</sequence>
<dbReference type="PATRIC" id="fig|45056.6.peg.904"/>
<evidence type="ECO:0000256" key="7">
    <source>
        <dbReference type="ARBA" id="ARBA00022763"/>
    </source>
</evidence>
<dbReference type="EC" id="3.2.2.27" evidence="3"/>
<dbReference type="EMBL" id="LNKA01000001">
    <property type="protein sequence ID" value="KTC66215.1"/>
    <property type="molecule type" value="Genomic_DNA"/>
</dbReference>
<dbReference type="GO" id="GO:0051539">
    <property type="term" value="F:4 iron, 4 sulfur cluster binding"/>
    <property type="evidence" value="ECO:0007669"/>
    <property type="project" value="UniProtKB-KW"/>
</dbReference>
<dbReference type="SMART" id="SM00986">
    <property type="entry name" value="UDG"/>
    <property type="match status" value="1"/>
</dbReference>
<dbReference type="AlphaFoldDB" id="A0A0W0R5B0"/>
<dbReference type="GO" id="GO:0046872">
    <property type="term" value="F:metal ion binding"/>
    <property type="evidence" value="ECO:0007669"/>
    <property type="project" value="UniProtKB-KW"/>
</dbReference>
<dbReference type="SMART" id="SM00987">
    <property type="entry name" value="UreE_C"/>
    <property type="match status" value="1"/>
</dbReference>
<evidence type="ECO:0000313" key="13">
    <source>
        <dbReference type="EMBL" id="KTC66215.1"/>
    </source>
</evidence>
<comment type="caution">
    <text evidence="13">The sequence shown here is derived from an EMBL/GenBank/DDBJ whole genome shotgun (WGS) entry which is preliminary data.</text>
</comment>
<evidence type="ECO:0000256" key="1">
    <source>
        <dbReference type="ARBA" id="ARBA00001400"/>
    </source>
</evidence>
<keyword evidence="9" id="KW-0408">Iron</keyword>